<dbReference type="Gene3D" id="1.10.10.60">
    <property type="entry name" value="Homeodomain-like"/>
    <property type="match status" value="1"/>
</dbReference>
<dbReference type="PANTHER" id="PTHR47504">
    <property type="entry name" value="RIGHT ORIGIN-BINDING PROTEIN"/>
    <property type="match status" value="1"/>
</dbReference>
<name>A0ABY4DBH1_9SPIR</name>
<dbReference type="InterPro" id="IPR050959">
    <property type="entry name" value="MarA-like"/>
</dbReference>
<dbReference type="EMBL" id="CP094929">
    <property type="protein sequence ID" value="UOM50818.1"/>
    <property type="molecule type" value="Genomic_DNA"/>
</dbReference>
<dbReference type="Proteomes" id="UP000829708">
    <property type="component" value="Chromosome"/>
</dbReference>
<proteinExistence type="predicted"/>
<sequence length="283" mass="32936">MDGYDTLIETLNRFERSLDSATPITTVAELAQTSGYSAHHFSRLFYSHTALHLKEYLQGRLLTSLMMEAARCDISFAVLASRYGFRDYETFYRACKNRWNKNPSRMRERGLGDEEKQERIHPRRKETSCILAGELVHKEAFTLCGLNFFLGPETKTFHTIWAQFGRYEHLIRHALQEGTTYQYSAWTNEELPGMSVLCAKSVNQGWTGEELFTVRRVPAASYIRFIHSEDVTRIRDAYQYIYGTYFAQSPLHPLGNWEFQRYPKGQSVIEIYIPVRTETPLPN</sequence>
<dbReference type="PROSITE" id="PS01124">
    <property type="entry name" value="HTH_ARAC_FAMILY_2"/>
    <property type="match status" value="1"/>
</dbReference>
<evidence type="ECO:0000259" key="2">
    <source>
        <dbReference type="PROSITE" id="PS01124"/>
    </source>
</evidence>
<keyword evidence="1" id="KW-0238">DNA-binding</keyword>
<dbReference type="Gene3D" id="3.20.80.10">
    <property type="entry name" value="Regulatory factor, effector binding domain"/>
    <property type="match status" value="1"/>
</dbReference>
<dbReference type="InterPro" id="IPR029441">
    <property type="entry name" value="Cass2"/>
</dbReference>
<dbReference type="RefSeq" id="WP_244772203.1">
    <property type="nucleotide sequence ID" value="NZ_CP094929.1"/>
</dbReference>
<dbReference type="Pfam" id="PF14526">
    <property type="entry name" value="Cass2"/>
    <property type="match status" value="1"/>
</dbReference>
<protein>
    <submittedName>
        <fullName evidence="3">Effector binding domain-containing protein</fullName>
    </submittedName>
</protein>
<accession>A0ABY4DBH1</accession>
<dbReference type="InterPro" id="IPR010499">
    <property type="entry name" value="AraC_E-bd"/>
</dbReference>
<evidence type="ECO:0000313" key="4">
    <source>
        <dbReference type="Proteomes" id="UP000829708"/>
    </source>
</evidence>
<dbReference type="SUPFAM" id="SSF55136">
    <property type="entry name" value="Probable bacterial effector-binding domain"/>
    <property type="match status" value="1"/>
</dbReference>
<dbReference type="PANTHER" id="PTHR47504:SF5">
    <property type="entry name" value="RIGHT ORIGIN-BINDING PROTEIN"/>
    <property type="match status" value="1"/>
</dbReference>
<dbReference type="InterPro" id="IPR011256">
    <property type="entry name" value="Reg_factor_effector_dom_sf"/>
</dbReference>
<gene>
    <name evidence="3" type="ORF">MUG09_14745</name>
</gene>
<evidence type="ECO:0000256" key="1">
    <source>
        <dbReference type="ARBA" id="ARBA00023125"/>
    </source>
</evidence>
<organism evidence="3 4">
    <name type="scientific">Sphaerochaeta associata</name>
    <dbReference type="NCBI Taxonomy" id="1129264"/>
    <lineage>
        <taxon>Bacteria</taxon>
        <taxon>Pseudomonadati</taxon>
        <taxon>Spirochaetota</taxon>
        <taxon>Spirochaetia</taxon>
        <taxon>Spirochaetales</taxon>
        <taxon>Sphaerochaetaceae</taxon>
        <taxon>Sphaerochaeta</taxon>
    </lineage>
</organism>
<dbReference type="SMART" id="SM00871">
    <property type="entry name" value="AraC_E_bind"/>
    <property type="match status" value="1"/>
</dbReference>
<dbReference type="Pfam" id="PF12833">
    <property type="entry name" value="HTH_18"/>
    <property type="match status" value="1"/>
</dbReference>
<reference evidence="4" key="1">
    <citation type="journal article" date="2024" name="J Bioinform Genom">
        <title>Complete genome sequence of the type strain bacterium Sphaerochaeta associata GLS2t (VKM B-2742)t.</title>
        <authorList>
            <person name="Troshina O.Y."/>
            <person name="Tepeeva A.N."/>
            <person name="Arzamasceva V.O."/>
            <person name="Whitman W.B."/>
            <person name="Varghese N."/>
            <person name="Shapiro N."/>
            <person name="Woyke T."/>
            <person name="Kripides N.C."/>
            <person name="Vasilenko O.V."/>
        </authorList>
    </citation>
    <scope>NUCLEOTIDE SEQUENCE [LARGE SCALE GENOMIC DNA]</scope>
    <source>
        <strain evidence="4">GLS2T</strain>
    </source>
</reference>
<dbReference type="InterPro" id="IPR018060">
    <property type="entry name" value="HTH_AraC"/>
</dbReference>
<keyword evidence="4" id="KW-1185">Reference proteome</keyword>
<dbReference type="SMART" id="SM00342">
    <property type="entry name" value="HTH_ARAC"/>
    <property type="match status" value="1"/>
</dbReference>
<evidence type="ECO:0000313" key="3">
    <source>
        <dbReference type="EMBL" id="UOM50818.1"/>
    </source>
</evidence>
<feature type="domain" description="HTH araC/xylS-type" evidence="2">
    <location>
        <begin position="8"/>
        <end position="109"/>
    </location>
</feature>